<organism evidence="2 5">
    <name type="scientific">Neolewinella lacunae</name>
    <dbReference type="NCBI Taxonomy" id="1517758"/>
    <lineage>
        <taxon>Bacteria</taxon>
        <taxon>Pseudomonadati</taxon>
        <taxon>Bacteroidota</taxon>
        <taxon>Saprospiria</taxon>
        <taxon>Saprospirales</taxon>
        <taxon>Lewinellaceae</taxon>
        <taxon>Neolewinella</taxon>
    </lineage>
</organism>
<dbReference type="Proteomes" id="UP000650081">
    <property type="component" value="Unassembled WGS sequence"/>
</dbReference>
<protein>
    <recommendedName>
        <fullName evidence="6">Outer membrane protein beta-barrel domain-containing protein</fullName>
    </recommendedName>
</protein>
<sequence length="78" mass="8522">MTKIKSLLLGLLILTVGVTAYGQTNRFDLGVEGSPSVTFLRGNDFIDDNHESAIGFSGGLFFQYNLKKGCFTADKCRL</sequence>
<evidence type="ECO:0000313" key="1">
    <source>
        <dbReference type="EMBL" id="MBC6994843.1"/>
    </source>
</evidence>
<evidence type="ECO:0008006" key="6">
    <source>
        <dbReference type="Google" id="ProtNLM"/>
    </source>
</evidence>
<dbReference type="EMBL" id="JACSIT010000121">
    <property type="protein sequence ID" value="MBC6995257.1"/>
    <property type="molecule type" value="Genomic_DNA"/>
</dbReference>
<keyword evidence="5" id="KW-1185">Reference proteome</keyword>
<gene>
    <name evidence="1" type="ORF">H9S92_11760</name>
    <name evidence="2" type="ORF">H9S92_13525</name>
    <name evidence="3" type="ORF">H9S92_13565</name>
    <name evidence="4" type="ORF">H9S92_13845</name>
</gene>
<dbReference type="EMBL" id="JACSIT010000120">
    <property type="protein sequence ID" value="MBC6995201.1"/>
    <property type="molecule type" value="Genomic_DNA"/>
</dbReference>
<dbReference type="EMBL" id="JACSIT010000105">
    <property type="protein sequence ID" value="MBC6994843.1"/>
    <property type="molecule type" value="Genomic_DNA"/>
</dbReference>
<proteinExistence type="predicted"/>
<evidence type="ECO:0000313" key="4">
    <source>
        <dbReference type="EMBL" id="MBC6995257.1"/>
    </source>
</evidence>
<evidence type="ECO:0000313" key="3">
    <source>
        <dbReference type="EMBL" id="MBC6995201.1"/>
    </source>
</evidence>
<reference evidence="2" key="1">
    <citation type="submission" date="2020-08" db="EMBL/GenBank/DDBJ databases">
        <title>Lewinella bacteria from marine environments.</title>
        <authorList>
            <person name="Zhong Y."/>
        </authorList>
    </citation>
    <scope>NUCLEOTIDE SEQUENCE</scope>
    <source>
        <strain evidence="2">KCTC 42187</strain>
    </source>
</reference>
<name>A0A923PPP4_9BACT</name>
<dbReference type="AlphaFoldDB" id="A0A923PPP4"/>
<evidence type="ECO:0000313" key="2">
    <source>
        <dbReference type="EMBL" id="MBC6995194.1"/>
    </source>
</evidence>
<evidence type="ECO:0000313" key="5">
    <source>
        <dbReference type="Proteomes" id="UP000650081"/>
    </source>
</evidence>
<comment type="caution">
    <text evidence="2">The sequence shown here is derived from an EMBL/GenBank/DDBJ whole genome shotgun (WGS) entry which is preliminary data.</text>
</comment>
<dbReference type="EMBL" id="JACSIT010000119">
    <property type="protein sequence ID" value="MBC6995194.1"/>
    <property type="molecule type" value="Genomic_DNA"/>
</dbReference>
<dbReference type="RefSeq" id="WP_187466914.1">
    <property type="nucleotide sequence ID" value="NZ_JACSIT010000105.1"/>
</dbReference>
<accession>A0A923PPP4</accession>